<reference evidence="1" key="1">
    <citation type="journal article" date="2017" name="Nature">
        <title>The sunflower genome provides insights into oil metabolism, flowering and Asterid evolution.</title>
        <authorList>
            <person name="Badouin H."/>
            <person name="Gouzy J."/>
            <person name="Grassa C.J."/>
            <person name="Murat F."/>
            <person name="Staton S.E."/>
            <person name="Cottret L."/>
            <person name="Lelandais-Briere C."/>
            <person name="Owens G.L."/>
            <person name="Carrere S."/>
            <person name="Mayjonade B."/>
            <person name="Legrand L."/>
            <person name="Gill N."/>
            <person name="Kane N.C."/>
            <person name="Bowers J.E."/>
            <person name="Hubner S."/>
            <person name="Bellec A."/>
            <person name="Berard A."/>
            <person name="Berges H."/>
            <person name="Blanchet N."/>
            <person name="Boniface M.C."/>
            <person name="Brunel D."/>
            <person name="Catrice O."/>
            <person name="Chaidir N."/>
            <person name="Claudel C."/>
            <person name="Donnadieu C."/>
            <person name="Faraut T."/>
            <person name="Fievet G."/>
            <person name="Helmstetter N."/>
            <person name="King M."/>
            <person name="Knapp S.J."/>
            <person name="Lai Z."/>
            <person name="Le Paslier M.C."/>
            <person name="Lippi Y."/>
            <person name="Lorenzon L."/>
            <person name="Mandel J.R."/>
            <person name="Marage G."/>
            <person name="Marchand G."/>
            <person name="Marquand E."/>
            <person name="Bret-Mestries E."/>
            <person name="Morien E."/>
            <person name="Nambeesan S."/>
            <person name="Nguyen T."/>
            <person name="Pegot-Espagnet P."/>
            <person name="Pouilly N."/>
            <person name="Raftis F."/>
            <person name="Sallet E."/>
            <person name="Schiex T."/>
            <person name="Thomas J."/>
            <person name="Vandecasteele C."/>
            <person name="Vares D."/>
            <person name="Vear F."/>
            <person name="Vautrin S."/>
            <person name="Crespi M."/>
            <person name="Mangin B."/>
            <person name="Burke J.M."/>
            <person name="Salse J."/>
            <person name="Munos S."/>
            <person name="Vincourt P."/>
            <person name="Rieseberg L.H."/>
            <person name="Langlade N.B."/>
        </authorList>
    </citation>
    <scope>NUCLEOTIDE SEQUENCE</scope>
    <source>
        <tissue evidence="1">Leaves</tissue>
    </source>
</reference>
<dbReference type="Proteomes" id="UP000215914">
    <property type="component" value="Unassembled WGS sequence"/>
</dbReference>
<organism evidence="1 2">
    <name type="scientific">Helianthus annuus</name>
    <name type="common">Common sunflower</name>
    <dbReference type="NCBI Taxonomy" id="4232"/>
    <lineage>
        <taxon>Eukaryota</taxon>
        <taxon>Viridiplantae</taxon>
        <taxon>Streptophyta</taxon>
        <taxon>Embryophyta</taxon>
        <taxon>Tracheophyta</taxon>
        <taxon>Spermatophyta</taxon>
        <taxon>Magnoliopsida</taxon>
        <taxon>eudicotyledons</taxon>
        <taxon>Gunneridae</taxon>
        <taxon>Pentapetalae</taxon>
        <taxon>asterids</taxon>
        <taxon>campanulids</taxon>
        <taxon>Asterales</taxon>
        <taxon>Asteraceae</taxon>
        <taxon>Asteroideae</taxon>
        <taxon>Heliantheae alliance</taxon>
        <taxon>Heliantheae</taxon>
        <taxon>Helianthus</taxon>
    </lineage>
</organism>
<accession>A0A9K3DGV6</accession>
<evidence type="ECO:0000313" key="2">
    <source>
        <dbReference type="Proteomes" id="UP000215914"/>
    </source>
</evidence>
<protein>
    <submittedName>
        <fullName evidence="1">Uncharacterized protein</fullName>
    </submittedName>
</protein>
<gene>
    <name evidence="1" type="ORF">HanXRQr2_Chr17g0786651</name>
</gene>
<name>A0A9K3DGV6_HELAN</name>
<dbReference type="AlphaFoldDB" id="A0A9K3DGV6"/>
<sequence>MGNLNNCSSFHKTSFLRRCLDRRFLNITRRASLQLYLSGSHDPILAEYKDLCRSKPIFGLLPPPLRNHTLNVKLIWLRVTFQRIRESFCSDTKLSRVFDPRVASPSPRGQANPSRFFVWVTGFVLPWTHQESGASSRPVVRSSFARLGTYTSSLTLTPSPDKVQD</sequence>
<dbReference type="Gramene" id="mRNA:HanXRQr2_Chr17g0786651">
    <property type="protein sequence ID" value="mRNA:HanXRQr2_Chr17g0786651"/>
    <property type="gene ID" value="HanXRQr2_Chr17g0786651"/>
</dbReference>
<proteinExistence type="predicted"/>
<comment type="caution">
    <text evidence="1">The sequence shown here is derived from an EMBL/GenBank/DDBJ whole genome shotgun (WGS) entry which is preliminary data.</text>
</comment>
<dbReference type="EMBL" id="MNCJ02000332">
    <property type="protein sequence ID" value="KAF5754028.1"/>
    <property type="molecule type" value="Genomic_DNA"/>
</dbReference>
<reference evidence="1" key="2">
    <citation type="submission" date="2020-06" db="EMBL/GenBank/DDBJ databases">
        <title>Helianthus annuus Genome sequencing and assembly Release 2.</title>
        <authorList>
            <person name="Gouzy J."/>
            <person name="Langlade N."/>
            <person name="Munos S."/>
        </authorList>
    </citation>
    <scope>NUCLEOTIDE SEQUENCE</scope>
    <source>
        <tissue evidence="1">Leaves</tissue>
    </source>
</reference>
<evidence type="ECO:0000313" key="1">
    <source>
        <dbReference type="EMBL" id="KAF5754028.1"/>
    </source>
</evidence>
<keyword evidence="2" id="KW-1185">Reference proteome</keyword>